<organism evidence="1 2">
    <name type="scientific">Acrobeloides nanus</name>
    <dbReference type="NCBI Taxonomy" id="290746"/>
    <lineage>
        <taxon>Eukaryota</taxon>
        <taxon>Metazoa</taxon>
        <taxon>Ecdysozoa</taxon>
        <taxon>Nematoda</taxon>
        <taxon>Chromadorea</taxon>
        <taxon>Rhabditida</taxon>
        <taxon>Tylenchina</taxon>
        <taxon>Cephalobomorpha</taxon>
        <taxon>Cephaloboidea</taxon>
        <taxon>Cephalobidae</taxon>
        <taxon>Acrobeloides</taxon>
    </lineage>
</organism>
<keyword evidence="1" id="KW-1185">Reference proteome</keyword>
<evidence type="ECO:0000313" key="2">
    <source>
        <dbReference type="WBParaSite" id="ACRNAN_Path_1162.g4487.t1"/>
    </source>
</evidence>
<name>A0A914BWG6_9BILA</name>
<sequence>MTRLCIKKYNALFVGKKSATQLEEEYMAASLAFLRLLAILGALAWRVDAQTATECVQALTQAQMQWNTIANISNTALNWNDPDALRTALEGAFAQGSSKVTTFKQVCRGHKQYKSYLGASYSYNGCLNPRVLIADDSGKSTNISEHNARVYLSITYAFDFICGAGYPIFTNNAECMGDQIFNINRGAIDGVFFSFWYAAEQIYHQDGRFNPANAQVYCSELAIAATGDVTKRVFDKVYNTTLVIVLQRIAQLLAIRQKQSKASEVYD</sequence>
<dbReference type="AlphaFoldDB" id="A0A914BWG6"/>
<dbReference type="Proteomes" id="UP000887540">
    <property type="component" value="Unplaced"/>
</dbReference>
<evidence type="ECO:0000313" key="1">
    <source>
        <dbReference type="Proteomes" id="UP000887540"/>
    </source>
</evidence>
<protein>
    <submittedName>
        <fullName evidence="2">Uncharacterized protein</fullName>
    </submittedName>
</protein>
<accession>A0A914BWG6</accession>
<reference evidence="2" key="1">
    <citation type="submission" date="2022-11" db="UniProtKB">
        <authorList>
            <consortium name="WormBaseParasite"/>
        </authorList>
    </citation>
    <scope>IDENTIFICATION</scope>
</reference>
<dbReference type="WBParaSite" id="ACRNAN_Path_1162.g4487.t1">
    <property type="protein sequence ID" value="ACRNAN_Path_1162.g4487.t1"/>
    <property type="gene ID" value="ACRNAN_Path_1162.g4487"/>
</dbReference>
<proteinExistence type="predicted"/>